<dbReference type="Gene3D" id="3.30.565.10">
    <property type="entry name" value="Histidine kinase-like ATPase, C-terminal domain"/>
    <property type="match status" value="1"/>
</dbReference>
<reference evidence="10" key="1">
    <citation type="submission" date="2017-09" db="EMBL/GenBank/DDBJ databases">
        <title>Depth-based differentiation of microbial function through sediment-hosted aquifers and enrichment of novel symbionts in the deep terrestrial subsurface.</title>
        <authorList>
            <person name="Probst A.J."/>
            <person name="Ladd B."/>
            <person name="Jarett J.K."/>
            <person name="Geller-Mcgrath D.E."/>
            <person name="Sieber C.M.K."/>
            <person name="Emerson J.B."/>
            <person name="Anantharaman K."/>
            <person name="Thomas B.C."/>
            <person name="Malmstrom R."/>
            <person name="Stieglmeier M."/>
            <person name="Klingl A."/>
            <person name="Woyke T."/>
            <person name="Ryan C.M."/>
            <person name="Banfield J.F."/>
        </authorList>
    </citation>
    <scope>NUCLEOTIDE SEQUENCE [LARGE SCALE GENOMIC DNA]</scope>
</reference>
<dbReference type="EC" id="2.7.13.3" evidence="2"/>
<dbReference type="SUPFAM" id="SSF55874">
    <property type="entry name" value="ATPase domain of HSP90 chaperone/DNA topoisomerase II/histidine kinase"/>
    <property type="match status" value="1"/>
</dbReference>
<evidence type="ECO:0000259" key="8">
    <source>
        <dbReference type="PROSITE" id="PS50109"/>
    </source>
</evidence>
<comment type="catalytic activity">
    <reaction evidence="1">
        <text>ATP + protein L-histidine = ADP + protein N-phospho-L-histidine.</text>
        <dbReference type="EC" id="2.7.13.3"/>
    </reaction>
</comment>
<evidence type="ECO:0000313" key="10">
    <source>
        <dbReference type="Proteomes" id="UP000229647"/>
    </source>
</evidence>
<dbReference type="InterPro" id="IPR050351">
    <property type="entry name" value="BphY/WalK/GraS-like"/>
</dbReference>
<feature type="transmembrane region" description="Helical" evidence="7">
    <location>
        <begin position="21"/>
        <end position="42"/>
    </location>
</feature>
<dbReference type="EMBL" id="PFWL01000095">
    <property type="protein sequence ID" value="PJA55699.1"/>
    <property type="molecule type" value="Genomic_DNA"/>
</dbReference>
<sequence>MDIKLGRNKNMFKNARLKLTAWYLLILIFISISFSLIIYKGITGEIDRFSQNQRLRIERRFQENNYFPKPPEIRFVDPDLVEEMKNRLALILVIINSGIFFIVGSLSYFLAGKTLRPIQEMVEEQNRFISDASHEFRTPLTALKSSLEVNLRDKDLTIIEAKKVMNESVEDVNDLQKLSDSLLQLAQYEKPKINNHFEKNSLKQIINESLQTIEALAKNRNITIKSLIVDGLLGGDKYGLVDLFVILLDNAIKYSKEGSTISIKSKKIKNSIIVSISDKGIGIDEKDIPHLFNRFYRSDKARSKKGINGYGLGLSIAKKIVDQHKGTIEITSKINKGTTVTVYLPDYS</sequence>
<organism evidence="9 10">
    <name type="scientific">Candidatus Roizmanbacteria bacterium CG_4_9_14_3_um_filter_33_18</name>
    <dbReference type="NCBI Taxonomy" id="1974841"/>
    <lineage>
        <taxon>Bacteria</taxon>
        <taxon>Candidatus Roizmaniibacteriota</taxon>
    </lineage>
</organism>
<keyword evidence="7" id="KW-1133">Transmembrane helix</keyword>
<dbReference type="AlphaFoldDB" id="A0A2M7XYA1"/>
<keyword evidence="5" id="KW-0418">Kinase</keyword>
<dbReference type="CDD" id="cd00082">
    <property type="entry name" value="HisKA"/>
    <property type="match status" value="1"/>
</dbReference>
<dbReference type="Proteomes" id="UP000229647">
    <property type="component" value="Unassembled WGS sequence"/>
</dbReference>
<keyword evidence="6" id="KW-0902">Two-component regulatory system</keyword>
<evidence type="ECO:0000256" key="2">
    <source>
        <dbReference type="ARBA" id="ARBA00012438"/>
    </source>
</evidence>
<dbReference type="PRINTS" id="PR00344">
    <property type="entry name" value="BCTRLSENSOR"/>
</dbReference>
<dbReference type="InterPro" id="IPR003594">
    <property type="entry name" value="HATPase_dom"/>
</dbReference>
<feature type="domain" description="Histidine kinase" evidence="8">
    <location>
        <begin position="131"/>
        <end position="348"/>
    </location>
</feature>
<dbReference type="GO" id="GO:0016036">
    <property type="term" value="P:cellular response to phosphate starvation"/>
    <property type="evidence" value="ECO:0007669"/>
    <property type="project" value="TreeGrafter"/>
</dbReference>
<keyword evidence="4" id="KW-0808">Transferase</keyword>
<evidence type="ECO:0000256" key="6">
    <source>
        <dbReference type="ARBA" id="ARBA00023012"/>
    </source>
</evidence>
<evidence type="ECO:0000256" key="7">
    <source>
        <dbReference type="SAM" id="Phobius"/>
    </source>
</evidence>
<dbReference type="InterPro" id="IPR005467">
    <property type="entry name" value="His_kinase_dom"/>
</dbReference>
<dbReference type="GO" id="GO:0000155">
    <property type="term" value="F:phosphorelay sensor kinase activity"/>
    <property type="evidence" value="ECO:0007669"/>
    <property type="project" value="InterPro"/>
</dbReference>
<dbReference type="GO" id="GO:0005886">
    <property type="term" value="C:plasma membrane"/>
    <property type="evidence" value="ECO:0007669"/>
    <property type="project" value="TreeGrafter"/>
</dbReference>
<gene>
    <name evidence="9" type="ORF">CO165_02170</name>
</gene>
<dbReference type="PANTHER" id="PTHR45453">
    <property type="entry name" value="PHOSPHATE REGULON SENSOR PROTEIN PHOR"/>
    <property type="match status" value="1"/>
</dbReference>
<evidence type="ECO:0000256" key="3">
    <source>
        <dbReference type="ARBA" id="ARBA00022553"/>
    </source>
</evidence>
<dbReference type="SMART" id="SM00387">
    <property type="entry name" value="HATPase_c"/>
    <property type="match status" value="1"/>
</dbReference>
<keyword evidence="7" id="KW-0472">Membrane</keyword>
<dbReference type="GO" id="GO:0004721">
    <property type="term" value="F:phosphoprotein phosphatase activity"/>
    <property type="evidence" value="ECO:0007669"/>
    <property type="project" value="TreeGrafter"/>
</dbReference>
<dbReference type="InterPro" id="IPR004358">
    <property type="entry name" value="Sig_transdc_His_kin-like_C"/>
</dbReference>
<dbReference type="SUPFAM" id="SSF47384">
    <property type="entry name" value="Homodimeric domain of signal transducing histidine kinase"/>
    <property type="match status" value="1"/>
</dbReference>
<dbReference type="Pfam" id="PF00512">
    <property type="entry name" value="HisKA"/>
    <property type="match status" value="1"/>
</dbReference>
<keyword evidence="3" id="KW-0597">Phosphoprotein</keyword>
<dbReference type="InterPro" id="IPR003661">
    <property type="entry name" value="HisK_dim/P_dom"/>
</dbReference>
<dbReference type="Pfam" id="PF02518">
    <property type="entry name" value="HATPase_c"/>
    <property type="match status" value="1"/>
</dbReference>
<dbReference type="PROSITE" id="PS50109">
    <property type="entry name" value="HIS_KIN"/>
    <property type="match status" value="1"/>
</dbReference>
<dbReference type="Gene3D" id="1.10.287.130">
    <property type="match status" value="1"/>
</dbReference>
<dbReference type="SMART" id="SM00388">
    <property type="entry name" value="HisKA"/>
    <property type="match status" value="1"/>
</dbReference>
<evidence type="ECO:0000313" key="9">
    <source>
        <dbReference type="EMBL" id="PJA55699.1"/>
    </source>
</evidence>
<dbReference type="FunFam" id="3.30.565.10:FF:000006">
    <property type="entry name" value="Sensor histidine kinase WalK"/>
    <property type="match status" value="1"/>
</dbReference>
<proteinExistence type="predicted"/>
<dbReference type="InterPro" id="IPR036890">
    <property type="entry name" value="HATPase_C_sf"/>
</dbReference>
<protein>
    <recommendedName>
        <fullName evidence="2">histidine kinase</fullName>
        <ecNumber evidence="2">2.7.13.3</ecNumber>
    </recommendedName>
</protein>
<evidence type="ECO:0000256" key="5">
    <source>
        <dbReference type="ARBA" id="ARBA00022777"/>
    </source>
</evidence>
<comment type="caution">
    <text evidence="9">The sequence shown here is derived from an EMBL/GenBank/DDBJ whole genome shotgun (WGS) entry which is preliminary data.</text>
</comment>
<feature type="transmembrane region" description="Helical" evidence="7">
    <location>
        <begin position="88"/>
        <end position="111"/>
    </location>
</feature>
<evidence type="ECO:0000256" key="1">
    <source>
        <dbReference type="ARBA" id="ARBA00000085"/>
    </source>
</evidence>
<dbReference type="PANTHER" id="PTHR45453:SF1">
    <property type="entry name" value="PHOSPHATE REGULON SENSOR PROTEIN PHOR"/>
    <property type="match status" value="1"/>
</dbReference>
<evidence type="ECO:0000256" key="4">
    <source>
        <dbReference type="ARBA" id="ARBA00022679"/>
    </source>
</evidence>
<name>A0A2M7XYA1_9BACT</name>
<dbReference type="InterPro" id="IPR036097">
    <property type="entry name" value="HisK_dim/P_sf"/>
</dbReference>
<keyword evidence="7" id="KW-0812">Transmembrane</keyword>
<accession>A0A2M7XYA1</accession>